<comment type="caution">
    <text evidence="4">The sequence shown here is derived from an EMBL/GenBank/DDBJ whole genome shotgun (WGS) entry which is preliminary data.</text>
</comment>
<evidence type="ECO:0000256" key="1">
    <source>
        <dbReference type="PROSITE-ProRule" id="PRU00176"/>
    </source>
</evidence>
<evidence type="ECO:0000256" key="2">
    <source>
        <dbReference type="SAM" id="MobiDB-lite"/>
    </source>
</evidence>
<accession>A8NRW1</accession>
<dbReference type="InterPro" id="IPR035979">
    <property type="entry name" value="RBD_domain_sf"/>
</dbReference>
<feature type="domain" description="RRM" evidence="3">
    <location>
        <begin position="3"/>
        <end position="69"/>
    </location>
</feature>
<dbReference type="eggNOG" id="ENOG502S19D">
    <property type="taxonomic scope" value="Eukaryota"/>
</dbReference>
<organism evidence="4 5">
    <name type="scientific">Coprinopsis cinerea (strain Okayama-7 / 130 / ATCC MYA-4618 / FGSC 9003)</name>
    <name type="common">Inky cap fungus</name>
    <name type="synonym">Hormographiella aspergillata</name>
    <dbReference type="NCBI Taxonomy" id="240176"/>
    <lineage>
        <taxon>Eukaryota</taxon>
        <taxon>Fungi</taxon>
        <taxon>Dikarya</taxon>
        <taxon>Basidiomycota</taxon>
        <taxon>Agaricomycotina</taxon>
        <taxon>Agaricomycetes</taxon>
        <taxon>Agaricomycetidae</taxon>
        <taxon>Agaricales</taxon>
        <taxon>Agaricineae</taxon>
        <taxon>Psathyrellaceae</taxon>
        <taxon>Coprinopsis</taxon>
    </lineage>
</organism>
<keyword evidence="5" id="KW-1185">Reference proteome</keyword>
<dbReference type="OrthoDB" id="7763451at2759"/>
<evidence type="ECO:0000259" key="3">
    <source>
        <dbReference type="PROSITE" id="PS50102"/>
    </source>
</evidence>
<protein>
    <recommendedName>
        <fullName evidence="3">RRM domain-containing protein</fullName>
    </recommendedName>
</protein>
<dbReference type="KEGG" id="cci:CC1G_02958"/>
<dbReference type="Gene3D" id="3.30.70.330">
    <property type="match status" value="1"/>
</dbReference>
<dbReference type="HOGENOM" id="CLU_074138_1_0_1"/>
<dbReference type="InterPro" id="IPR012677">
    <property type="entry name" value="Nucleotide-bd_a/b_plait_sf"/>
</dbReference>
<dbReference type="Proteomes" id="UP000001861">
    <property type="component" value="Unassembled WGS sequence"/>
</dbReference>
<dbReference type="GeneID" id="6012405"/>
<feature type="compositionally biased region" description="Basic and acidic residues" evidence="2">
    <location>
        <begin position="86"/>
        <end position="97"/>
    </location>
</feature>
<dbReference type="EMBL" id="AACS02000008">
    <property type="protein sequence ID" value="EAU85935.2"/>
    <property type="molecule type" value="Genomic_DNA"/>
</dbReference>
<evidence type="ECO:0000313" key="5">
    <source>
        <dbReference type="Proteomes" id="UP000001861"/>
    </source>
</evidence>
<sequence length="237" mass="25724">MANTVNVTGISASTTEAQLNDFFTFCGQISSIDYEEKSGKATIAFEKATAAKTALMLNGGTLDGATLTVTSDVVHQDDSDPLPQGHDTEHVKQEDKPRAGIAAEYLAKGYQLSDNILARAIELDQQKGISKKFLDYVQHLDKTIGERALGPDQTVSGKAQQTVESAHQQAEQKGYVKAFRDYYTRALATPIGQKVREFYTTTSKQIHDIQEEARRIATEEKAKQGGSGATPVPPVST</sequence>
<dbReference type="PROSITE" id="PS50102">
    <property type="entry name" value="RRM"/>
    <property type="match status" value="1"/>
</dbReference>
<dbReference type="PANTHER" id="PTHR32343:SF10">
    <property type="entry name" value="RNA-BINDING REGION RNP-1 DOMAIN-CONTAINING PROTEIN"/>
    <property type="match status" value="1"/>
</dbReference>
<gene>
    <name evidence="4" type="ORF">CC1G_02958</name>
</gene>
<dbReference type="FunCoup" id="A8NRW1">
    <property type="interactions" value="74"/>
</dbReference>
<name>A8NRW1_COPC7</name>
<feature type="region of interest" description="Disordered" evidence="2">
    <location>
        <begin position="75"/>
        <end position="97"/>
    </location>
</feature>
<evidence type="ECO:0000313" key="4">
    <source>
        <dbReference type="EMBL" id="EAU85935.2"/>
    </source>
</evidence>
<dbReference type="STRING" id="240176.A8NRW1"/>
<dbReference type="VEuPathDB" id="FungiDB:CC1G_02958"/>
<dbReference type="GO" id="GO:0003723">
    <property type="term" value="F:RNA binding"/>
    <property type="evidence" value="ECO:0007669"/>
    <property type="project" value="UniProtKB-UniRule"/>
</dbReference>
<reference evidence="4 5" key="1">
    <citation type="journal article" date="2010" name="Proc. Natl. Acad. Sci. U.S.A.">
        <title>Insights into evolution of multicellular fungi from the assembled chromosomes of the mushroom Coprinopsis cinerea (Coprinus cinereus).</title>
        <authorList>
            <person name="Stajich J.E."/>
            <person name="Wilke S.K."/>
            <person name="Ahren D."/>
            <person name="Au C.H."/>
            <person name="Birren B.W."/>
            <person name="Borodovsky M."/>
            <person name="Burns C."/>
            <person name="Canback B."/>
            <person name="Casselton L.A."/>
            <person name="Cheng C.K."/>
            <person name="Deng J."/>
            <person name="Dietrich F.S."/>
            <person name="Fargo D.C."/>
            <person name="Farman M.L."/>
            <person name="Gathman A.C."/>
            <person name="Goldberg J."/>
            <person name="Guigo R."/>
            <person name="Hoegger P.J."/>
            <person name="Hooker J.B."/>
            <person name="Huggins A."/>
            <person name="James T.Y."/>
            <person name="Kamada T."/>
            <person name="Kilaru S."/>
            <person name="Kodira C."/>
            <person name="Kues U."/>
            <person name="Kupfer D."/>
            <person name="Kwan H.S."/>
            <person name="Lomsadze A."/>
            <person name="Li W."/>
            <person name="Lilly W.W."/>
            <person name="Ma L.J."/>
            <person name="Mackey A.J."/>
            <person name="Manning G."/>
            <person name="Martin F."/>
            <person name="Muraguchi H."/>
            <person name="Natvig D.O."/>
            <person name="Palmerini H."/>
            <person name="Ramesh M.A."/>
            <person name="Rehmeyer C.J."/>
            <person name="Roe B.A."/>
            <person name="Shenoy N."/>
            <person name="Stanke M."/>
            <person name="Ter-Hovhannisyan V."/>
            <person name="Tunlid A."/>
            <person name="Velagapudi R."/>
            <person name="Vision T.J."/>
            <person name="Zeng Q."/>
            <person name="Zolan M.E."/>
            <person name="Pukkila P.J."/>
        </authorList>
    </citation>
    <scope>NUCLEOTIDE SEQUENCE [LARGE SCALE GENOMIC DNA]</scope>
    <source>
        <strain evidence="5">Okayama-7 / 130 / ATCC MYA-4618 / FGSC 9003</strain>
    </source>
</reference>
<dbReference type="AlphaFoldDB" id="A8NRW1"/>
<dbReference type="SMART" id="SM00360">
    <property type="entry name" value="RRM"/>
    <property type="match status" value="1"/>
</dbReference>
<keyword evidence="1" id="KW-0694">RNA-binding</keyword>
<dbReference type="PANTHER" id="PTHR32343">
    <property type="entry name" value="SERINE/ARGININE-RICH SPLICING FACTOR"/>
    <property type="match status" value="1"/>
</dbReference>
<feature type="region of interest" description="Disordered" evidence="2">
    <location>
        <begin position="213"/>
        <end position="237"/>
    </location>
</feature>
<proteinExistence type="predicted"/>
<dbReference type="InterPro" id="IPR000504">
    <property type="entry name" value="RRM_dom"/>
</dbReference>
<feature type="compositionally biased region" description="Basic and acidic residues" evidence="2">
    <location>
        <begin position="213"/>
        <end position="223"/>
    </location>
</feature>
<dbReference type="Pfam" id="PF00076">
    <property type="entry name" value="RRM_1"/>
    <property type="match status" value="1"/>
</dbReference>
<dbReference type="InParanoid" id="A8NRW1"/>
<dbReference type="SUPFAM" id="SSF54928">
    <property type="entry name" value="RNA-binding domain, RBD"/>
    <property type="match status" value="1"/>
</dbReference>
<dbReference type="OMA" id="TQEMKPR"/>
<dbReference type="RefSeq" id="XP_001835870.2">
    <property type="nucleotide sequence ID" value="XM_001835818.2"/>
</dbReference>